<feature type="region of interest" description="Disordered" evidence="1">
    <location>
        <begin position="1"/>
        <end position="23"/>
    </location>
</feature>
<sequence>MSKPEEAKPEDAKPAQAEDARPEDVRIVMLPHRSYVGMALTSAFASHDPKRAELLQKQFISRRFEIKGMTDSETYVCPSFVCEQLFTYLFCKEVSRIADVPEGMIGFEIPEGRYAKVRAKHGDPYDALHAFLRANGLRNDPRGMSLEAYRVHRPKWPDEVDVYVPLLET</sequence>
<dbReference type="SUPFAM" id="SSF55136">
    <property type="entry name" value="Probable bacterial effector-binding domain"/>
    <property type="match status" value="1"/>
</dbReference>
<protein>
    <submittedName>
        <fullName evidence="3">GyrI-like domain-containing protein</fullName>
    </submittedName>
</protein>
<dbReference type="Proteomes" id="UP000670947">
    <property type="component" value="Unassembled WGS sequence"/>
</dbReference>
<accession>A0ABS3W9F1</accession>
<evidence type="ECO:0000313" key="4">
    <source>
        <dbReference type="Proteomes" id="UP000670947"/>
    </source>
</evidence>
<gene>
    <name evidence="3" type="ORF">I8J29_12140</name>
</gene>
<dbReference type="SMART" id="SM00871">
    <property type="entry name" value="AraC_E_bind"/>
    <property type="match status" value="1"/>
</dbReference>
<evidence type="ECO:0000313" key="3">
    <source>
        <dbReference type="EMBL" id="MBO7744949.1"/>
    </source>
</evidence>
<proteinExistence type="predicted"/>
<comment type="caution">
    <text evidence="3">The sequence shown here is derived from an EMBL/GenBank/DDBJ whole genome shotgun (WGS) entry which is preliminary data.</text>
</comment>
<dbReference type="InterPro" id="IPR010499">
    <property type="entry name" value="AraC_E-bd"/>
</dbReference>
<dbReference type="EMBL" id="JAGGDJ010000006">
    <property type="protein sequence ID" value="MBO7744949.1"/>
    <property type="molecule type" value="Genomic_DNA"/>
</dbReference>
<reference evidence="3 4" key="1">
    <citation type="submission" date="2021-03" db="EMBL/GenBank/DDBJ databases">
        <title>Paenibacillus artemisicola MWE-103 whole genome sequence.</title>
        <authorList>
            <person name="Ham Y.J."/>
        </authorList>
    </citation>
    <scope>NUCLEOTIDE SEQUENCE [LARGE SCALE GENOMIC DNA]</scope>
    <source>
        <strain evidence="3 4">MWE-103</strain>
    </source>
</reference>
<evidence type="ECO:0000259" key="2">
    <source>
        <dbReference type="SMART" id="SM00871"/>
    </source>
</evidence>
<dbReference type="RefSeq" id="WP_208847870.1">
    <property type="nucleotide sequence ID" value="NZ_JAGGDJ010000006.1"/>
</dbReference>
<dbReference type="InterPro" id="IPR011256">
    <property type="entry name" value="Reg_factor_effector_dom_sf"/>
</dbReference>
<name>A0ABS3W9F1_9BACL</name>
<organism evidence="3 4">
    <name type="scientific">Paenibacillus artemisiicola</name>
    <dbReference type="NCBI Taxonomy" id="1172618"/>
    <lineage>
        <taxon>Bacteria</taxon>
        <taxon>Bacillati</taxon>
        <taxon>Bacillota</taxon>
        <taxon>Bacilli</taxon>
        <taxon>Bacillales</taxon>
        <taxon>Paenibacillaceae</taxon>
        <taxon>Paenibacillus</taxon>
    </lineage>
</organism>
<evidence type="ECO:0000256" key="1">
    <source>
        <dbReference type="SAM" id="MobiDB-lite"/>
    </source>
</evidence>
<dbReference type="InterPro" id="IPR029441">
    <property type="entry name" value="Cass2"/>
</dbReference>
<keyword evidence="4" id="KW-1185">Reference proteome</keyword>
<dbReference type="Gene3D" id="3.20.80.10">
    <property type="entry name" value="Regulatory factor, effector binding domain"/>
    <property type="match status" value="1"/>
</dbReference>
<feature type="domain" description="AraC effector-binding" evidence="2">
    <location>
        <begin position="23"/>
        <end position="167"/>
    </location>
</feature>
<dbReference type="Pfam" id="PF14526">
    <property type="entry name" value="Cass2"/>
    <property type="match status" value="1"/>
</dbReference>